<feature type="region of interest" description="Disordered" evidence="6">
    <location>
        <begin position="1"/>
        <end position="22"/>
    </location>
</feature>
<dbReference type="Pfam" id="PF05699">
    <property type="entry name" value="Dimer_Tnp_hAT"/>
    <property type="match status" value="1"/>
</dbReference>
<dbReference type="RefSeq" id="XP_007867029.1">
    <property type="nucleotide sequence ID" value="XM_007868838.1"/>
</dbReference>
<dbReference type="OMA" id="NWAVEDG"/>
<reference evidence="8 9" key="1">
    <citation type="journal article" date="2012" name="Science">
        <title>The Paleozoic origin of enzymatic lignin decomposition reconstructed from 31 fungal genomes.</title>
        <authorList>
            <person name="Floudas D."/>
            <person name="Binder M."/>
            <person name="Riley R."/>
            <person name="Barry K."/>
            <person name="Blanchette R.A."/>
            <person name="Henrissat B."/>
            <person name="Martinez A.T."/>
            <person name="Otillar R."/>
            <person name="Spatafora J.W."/>
            <person name="Yadav J.S."/>
            <person name="Aerts A."/>
            <person name="Benoit I."/>
            <person name="Boyd A."/>
            <person name="Carlson A."/>
            <person name="Copeland A."/>
            <person name="Coutinho P.M."/>
            <person name="de Vries R.P."/>
            <person name="Ferreira P."/>
            <person name="Findley K."/>
            <person name="Foster B."/>
            <person name="Gaskell J."/>
            <person name="Glotzer D."/>
            <person name="Gorecki P."/>
            <person name="Heitman J."/>
            <person name="Hesse C."/>
            <person name="Hori C."/>
            <person name="Igarashi K."/>
            <person name="Jurgens J.A."/>
            <person name="Kallen N."/>
            <person name="Kersten P."/>
            <person name="Kohler A."/>
            <person name="Kuees U."/>
            <person name="Kumar T.K.A."/>
            <person name="Kuo A."/>
            <person name="LaButti K."/>
            <person name="Larrondo L.F."/>
            <person name="Lindquist E."/>
            <person name="Ling A."/>
            <person name="Lombard V."/>
            <person name="Lucas S."/>
            <person name="Lundell T."/>
            <person name="Martin R."/>
            <person name="McLaughlin D.J."/>
            <person name="Morgenstern I."/>
            <person name="Morin E."/>
            <person name="Murat C."/>
            <person name="Nagy L.G."/>
            <person name="Nolan M."/>
            <person name="Ohm R.A."/>
            <person name="Patyshakuliyeva A."/>
            <person name="Rokas A."/>
            <person name="Ruiz-Duenas F.J."/>
            <person name="Sabat G."/>
            <person name="Salamov A."/>
            <person name="Samejima M."/>
            <person name="Schmutz J."/>
            <person name="Slot J.C."/>
            <person name="St John F."/>
            <person name="Stenlid J."/>
            <person name="Sun H."/>
            <person name="Sun S."/>
            <person name="Syed K."/>
            <person name="Tsang A."/>
            <person name="Wiebenga A."/>
            <person name="Young D."/>
            <person name="Pisabarro A."/>
            <person name="Eastwood D.C."/>
            <person name="Martin F."/>
            <person name="Cullen D."/>
            <person name="Grigoriev I.V."/>
            <person name="Hibbett D.S."/>
        </authorList>
    </citation>
    <scope>NUCLEOTIDE SEQUENCE [LARGE SCALE GENOMIC DNA]</scope>
    <source>
        <strain evidence="8 9">ATCC 11539</strain>
    </source>
</reference>
<feature type="compositionally biased region" description="Basic residues" evidence="6">
    <location>
        <begin position="1019"/>
        <end position="1028"/>
    </location>
</feature>
<feature type="compositionally biased region" description="Polar residues" evidence="6">
    <location>
        <begin position="1"/>
        <end position="18"/>
    </location>
</feature>
<feature type="region of interest" description="Disordered" evidence="6">
    <location>
        <begin position="204"/>
        <end position="281"/>
    </location>
</feature>
<dbReference type="PANTHER" id="PTHR46481:SF10">
    <property type="entry name" value="ZINC FINGER BED DOMAIN-CONTAINING PROTEIN 39"/>
    <property type="match status" value="1"/>
</dbReference>
<evidence type="ECO:0000256" key="3">
    <source>
        <dbReference type="ARBA" id="ARBA00022771"/>
    </source>
</evidence>
<dbReference type="GO" id="GO:0046983">
    <property type="term" value="F:protein dimerization activity"/>
    <property type="evidence" value="ECO:0007669"/>
    <property type="project" value="InterPro"/>
</dbReference>
<comment type="subcellular location">
    <subcellularLocation>
        <location evidence="1">Nucleus</location>
    </subcellularLocation>
</comment>
<organism evidence="8 9">
    <name type="scientific">Gloeophyllum trabeum (strain ATCC 11539 / FP-39264 / Madison 617)</name>
    <name type="common">Brown rot fungus</name>
    <dbReference type="NCBI Taxonomy" id="670483"/>
    <lineage>
        <taxon>Eukaryota</taxon>
        <taxon>Fungi</taxon>
        <taxon>Dikarya</taxon>
        <taxon>Basidiomycota</taxon>
        <taxon>Agaricomycotina</taxon>
        <taxon>Agaricomycetes</taxon>
        <taxon>Gloeophyllales</taxon>
        <taxon>Gloeophyllaceae</taxon>
        <taxon>Gloeophyllum</taxon>
    </lineage>
</organism>
<evidence type="ECO:0000256" key="2">
    <source>
        <dbReference type="ARBA" id="ARBA00022723"/>
    </source>
</evidence>
<evidence type="ECO:0000256" key="6">
    <source>
        <dbReference type="SAM" id="MobiDB-lite"/>
    </source>
</evidence>
<keyword evidence="5" id="KW-0539">Nucleus</keyword>
<dbReference type="SUPFAM" id="SSF53098">
    <property type="entry name" value="Ribonuclease H-like"/>
    <property type="match status" value="1"/>
</dbReference>
<keyword evidence="2" id="KW-0479">Metal-binding</keyword>
<feature type="region of interest" description="Disordered" evidence="6">
    <location>
        <begin position="38"/>
        <end position="119"/>
    </location>
</feature>
<feature type="domain" description="HAT C-terminal dimerisation" evidence="7">
    <location>
        <begin position="1053"/>
        <end position="1131"/>
    </location>
</feature>
<accession>S7RPJ2</accession>
<feature type="compositionally biased region" description="Low complexity" evidence="6">
    <location>
        <begin position="209"/>
        <end position="218"/>
    </location>
</feature>
<proteinExistence type="predicted"/>
<feature type="compositionally biased region" description="Basic and acidic residues" evidence="6">
    <location>
        <begin position="71"/>
        <end position="81"/>
    </location>
</feature>
<dbReference type="PANTHER" id="PTHR46481">
    <property type="entry name" value="ZINC FINGER BED DOMAIN-CONTAINING PROTEIN 4"/>
    <property type="match status" value="1"/>
</dbReference>
<dbReference type="Proteomes" id="UP000030669">
    <property type="component" value="Unassembled WGS sequence"/>
</dbReference>
<dbReference type="InterPro" id="IPR008906">
    <property type="entry name" value="HATC_C_dom"/>
</dbReference>
<dbReference type="KEGG" id="gtr:GLOTRDRAFT_139276"/>
<evidence type="ECO:0000256" key="4">
    <source>
        <dbReference type="ARBA" id="ARBA00022833"/>
    </source>
</evidence>
<protein>
    <recommendedName>
        <fullName evidence="7">HAT C-terminal dimerisation domain-containing protein</fullName>
    </recommendedName>
</protein>
<gene>
    <name evidence="8" type="ORF">GLOTRDRAFT_139276</name>
</gene>
<keyword evidence="9" id="KW-1185">Reference proteome</keyword>
<feature type="compositionally biased region" description="Polar residues" evidence="6">
    <location>
        <begin position="985"/>
        <end position="1011"/>
    </location>
</feature>
<keyword evidence="4" id="KW-0862">Zinc</keyword>
<name>S7RPJ2_GLOTA</name>
<evidence type="ECO:0000259" key="7">
    <source>
        <dbReference type="Pfam" id="PF05699"/>
    </source>
</evidence>
<dbReference type="GeneID" id="19304210"/>
<dbReference type="GO" id="GO:0008270">
    <property type="term" value="F:zinc ion binding"/>
    <property type="evidence" value="ECO:0007669"/>
    <property type="project" value="UniProtKB-KW"/>
</dbReference>
<sequence length="1163" mass="129910">MSNPPHSSGATPQNSAHASGTYPYYPYYNYYQAVQHAGGVSSPSSMPGQPWPPGGFINGSKRPGEDQSESEQSKRARTSREGEDEEGDTTDNEEYNVPGSGREVLPLEPSANRPTSNLSKQVATDVWRFVRPLQTRERPAVLPPDGPNLYTKPEAPFVGCKLCSGWKTWKCIVGMTSTIRNHLRNAHREEYERICREENLKYAGDAPHHSTSASSTPAAPQPPPGPAQYAYTPAQPPPPGFGYHPSVMPPMHTDIDGTAPAGSPAHGQQSQSLFGEPPRKGTASDVWRFLRPLNTREKPADWVPPADEPILSRKPEALFVGCKLCTPQWRVWKCIDGMTSTIRVHLRKEHQDIYERVVKNENLKQLHPLQKTADYSPALAHPHSDRPRWATNTVATDVWYFMRGLENREQPQNWREPVNEPILEKKPTTPYLGCKLCTLRGQWRTWKCINGMSSTIRKHLINEHGDIYTSVCKQIGLKGPVDGEVLDDVDAEERMNENKSPPVIDPALTAPAPAPAPSYFYAVPSTTPAVDKGKVPVRVQKPLQRPDRAFSTEGFLDKLVRYVVASGQSLDLVEEPAFRGLLLFVGRSLADIDLPDQEKLSQLIEARYQVEQKKLIEDIKSALGRVSVAVELTEDVPPRLAITAHYCVNEDERTLALRSRMIAYRAIPGETRSNPDEVVISAQVFDALQTFGICEKIGVITFGHTLFESGIGGELNALLTNNGFPAADNLRDCLPIVDDAMQSGLDVLMSTQRPLGTTIDQSSELSLALQENKRYREALGRNPISRARDLVSVIAEDSDRLAVLEELRNEEADGSLPRGLLQEDGRWSSKYLMIERALALRPLLSKLLKDEEQTEIAHFLLDDAETDVLSDIKEFLRCAYAVHEMVGEEKLPLAIVAIPLYEQLLNVLKDFQETLPEIQSAMSVTTLKLEEALTESRKSEAYGLSIILNPTAKLKWMDDNWTAEERDKAKALILQKMLEHHQKSKAQSQNDDSSSATQSGSAKETPKSLSALNRLLGRNSRRQPHKPGRATSSTEAGEEATDHNDELKSVEAELQRYIEAGVLESGDEYDNFDIFRYWKVRERGYPLLYRVALDVLPAQASVFTSGISQRTSRFSKAKSRSSNPMLDEMVTILRYAYDPEKLDFTYGWIAKEDELRISDDPVV</sequence>
<feature type="region of interest" description="Disordered" evidence="6">
    <location>
        <begin position="980"/>
        <end position="1046"/>
    </location>
</feature>
<keyword evidence="3" id="KW-0863">Zinc-finger</keyword>
<feature type="compositionally biased region" description="Acidic residues" evidence="6">
    <location>
        <begin position="82"/>
        <end position="94"/>
    </location>
</feature>
<dbReference type="OrthoDB" id="2690041at2759"/>
<dbReference type="HOGENOM" id="CLU_274969_0_0_1"/>
<evidence type="ECO:0000313" key="9">
    <source>
        <dbReference type="Proteomes" id="UP000030669"/>
    </source>
</evidence>
<evidence type="ECO:0000313" key="8">
    <source>
        <dbReference type="EMBL" id="EPQ54779.1"/>
    </source>
</evidence>
<dbReference type="InterPro" id="IPR052035">
    <property type="entry name" value="ZnF_BED_domain_contain"/>
</dbReference>
<evidence type="ECO:0000256" key="5">
    <source>
        <dbReference type="ARBA" id="ARBA00023242"/>
    </source>
</evidence>
<dbReference type="GO" id="GO:0005634">
    <property type="term" value="C:nucleus"/>
    <property type="evidence" value="ECO:0007669"/>
    <property type="project" value="UniProtKB-SubCell"/>
</dbReference>
<dbReference type="InterPro" id="IPR012337">
    <property type="entry name" value="RNaseH-like_sf"/>
</dbReference>
<dbReference type="eggNOG" id="KOG1121">
    <property type="taxonomic scope" value="Eukaryota"/>
</dbReference>
<dbReference type="EMBL" id="KB469303">
    <property type="protein sequence ID" value="EPQ54779.1"/>
    <property type="molecule type" value="Genomic_DNA"/>
</dbReference>
<dbReference type="AlphaFoldDB" id="S7RPJ2"/>
<evidence type="ECO:0000256" key="1">
    <source>
        <dbReference type="ARBA" id="ARBA00004123"/>
    </source>
</evidence>